<dbReference type="InterPro" id="IPR011991">
    <property type="entry name" value="ArsR-like_HTH"/>
</dbReference>
<dbReference type="CDD" id="cd00090">
    <property type="entry name" value="HTH_ARSR"/>
    <property type="match status" value="1"/>
</dbReference>
<dbReference type="Pfam" id="PF12840">
    <property type="entry name" value="HTH_20"/>
    <property type="match status" value="1"/>
</dbReference>
<organism evidence="2 3">
    <name type="scientific">Rhodococcus gannanensis</name>
    <dbReference type="NCBI Taxonomy" id="1960308"/>
    <lineage>
        <taxon>Bacteria</taxon>
        <taxon>Bacillati</taxon>
        <taxon>Actinomycetota</taxon>
        <taxon>Actinomycetes</taxon>
        <taxon>Mycobacteriales</taxon>
        <taxon>Nocardiaceae</taxon>
        <taxon>Rhodococcus</taxon>
    </lineage>
</organism>
<dbReference type="PROSITE" id="PS50987">
    <property type="entry name" value="HTH_ARSR_2"/>
    <property type="match status" value="1"/>
</dbReference>
<dbReference type="SUPFAM" id="SSF46785">
    <property type="entry name" value="Winged helix' DNA-binding domain"/>
    <property type="match status" value="1"/>
</dbReference>
<accession>A0ABW4NZ63</accession>
<dbReference type="Proteomes" id="UP001597286">
    <property type="component" value="Unassembled WGS sequence"/>
</dbReference>
<dbReference type="InterPro" id="IPR001845">
    <property type="entry name" value="HTH_ArsR_DNA-bd_dom"/>
</dbReference>
<name>A0ABW4NZ63_9NOCA</name>
<sequence length="110" mass="12693">MVQYQLDATFTALSDRTRRGILERLDRSEATITELAEIFEMTLTGITKHIHLLEQAGLVVTEKRGRVRHCRLGANTLDLETAWIARHRRALADRLDHLGQFLERDTNPEE</sequence>
<keyword evidence="3" id="KW-1185">Reference proteome</keyword>
<dbReference type="RefSeq" id="WP_378484021.1">
    <property type="nucleotide sequence ID" value="NZ_JBHUFB010000007.1"/>
</dbReference>
<feature type="domain" description="HTH arsR-type" evidence="1">
    <location>
        <begin position="1"/>
        <end position="92"/>
    </location>
</feature>
<comment type="caution">
    <text evidence="2">The sequence shown here is derived from an EMBL/GenBank/DDBJ whole genome shotgun (WGS) entry which is preliminary data.</text>
</comment>
<dbReference type="NCBIfam" id="NF033788">
    <property type="entry name" value="HTH_metalloreg"/>
    <property type="match status" value="1"/>
</dbReference>
<dbReference type="PANTHER" id="PTHR38600">
    <property type="entry name" value="TRANSCRIPTIONAL REGULATORY PROTEIN"/>
    <property type="match status" value="1"/>
</dbReference>
<evidence type="ECO:0000313" key="2">
    <source>
        <dbReference type="EMBL" id="MFD1811475.1"/>
    </source>
</evidence>
<dbReference type="EMBL" id="JBHUFB010000007">
    <property type="protein sequence ID" value="MFD1811475.1"/>
    <property type="molecule type" value="Genomic_DNA"/>
</dbReference>
<evidence type="ECO:0000313" key="3">
    <source>
        <dbReference type="Proteomes" id="UP001597286"/>
    </source>
</evidence>
<dbReference type="SMART" id="SM00418">
    <property type="entry name" value="HTH_ARSR"/>
    <property type="match status" value="1"/>
</dbReference>
<dbReference type="InterPro" id="IPR036388">
    <property type="entry name" value="WH-like_DNA-bd_sf"/>
</dbReference>
<gene>
    <name evidence="2" type="ORF">ACFSJG_04555</name>
</gene>
<reference evidence="3" key="1">
    <citation type="journal article" date="2019" name="Int. J. Syst. Evol. Microbiol.">
        <title>The Global Catalogue of Microorganisms (GCM) 10K type strain sequencing project: providing services to taxonomists for standard genome sequencing and annotation.</title>
        <authorList>
            <consortium name="The Broad Institute Genomics Platform"/>
            <consortium name="The Broad Institute Genome Sequencing Center for Infectious Disease"/>
            <person name="Wu L."/>
            <person name="Ma J."/>
        </authorList>
    </citation>
    <scope>NUCLEOTIDE SEQUENCE [LARGE SCALE GENOMIC DNA]</scope>
    <source>
        <strain evidence="3">DT72</strain>
    </source>
</reference>
<proteinExistence type="predicted"/>
<dbReference type="Gene3D" id="1.10.10.10">
    <property type="entry name" value="Winged helix-like DNA-binding domain superfamily/Winged helix DNA-binding domain"/>
    <property type="match status" value="1"/>
</dbReference>
<protein>
    <submittedName>
        <fullName evidence="2">ArsR/SmtB family transcription factor</fullName>
    </submittedName>
</protein>
<evidence type="ECO:0000259" key="1">
    <source>
        <dbReference type="PROSITE" id="PS50987"/>
    </source>
</evidence>
<dbReference type="InterPro" id="IPR036390">
    <property type="entry name" value="WH_DNA-bd_sf"/>
</dbReference>
<dbReference type="PRINTS" id="PR00778">
    <property type="entry name" value="HTHARSR"/>
</dbReference>
<dbReference type="PANTHER" id="PTHR38600:SF2">
    <property type="entry name" value="SLL0088 PROTEIN"/>
    <property type="match status" value="1"/>
</dbReference>